<protein>
    <submittedName>
        <fullName evidence="3">Transcriptional repressor DicA</fullName>
    </submittedName>
</protein>
<reference evidence="3 4" key="1">
    <citation type="submission" date="2016-07" db="EMBL/GenBank/DDBJ databases">
        <title>Characterization of isolates of Eisenbergiella tayi derived from blood cultures, using whole genome sequencing.</title>
        <authorList>
            <person name="Burdz T."/>
            <person name="Wiebe D."/>
            <person name="Huynh C."/>
            <person name="Bernard K."/>
        </authorList>
    </citation>
    <scope>NUCLEOTIDE SEQUENCE [LARGE SCALE GENOMIC DNA]</scope>
    <source>
        <strain evidence="3 4">NML 120489</strain>
    </source>
</reference>
<gene>
    <name evidence="3" type="ORF">BEH84_00178</name>
</gene>
<dbReference type="CDD" id="cd00093">
    <property type="entry name" value="HTH_XRE"/>
    <property type="match status" value="1"/>
</dbReference>
<dbReference type="SUPFAM" id="SSF48452">
    <property type="entry name" value="TPR-like"/>
    <property type="match status" value="1"/>
</dbReference>
<dbReference type="SMART" id="SM00530">
    <property type="entry name" value="HTH_XRE"/>
    <property type="match status" value="1"/>
</dbReference>
<sequence>MKILLAENIRFFRKASGLTQEQLAEAMGVTVGAVSKWESGATTPDLSSILELAALFAVSVDVLLGYQLQDTDARQLAEKIHALMLDKRYEEALRESKKALSKYPNHFDIVYRSADLYHAAGIEQRNHELLQQARGLLEHSLRLLNQNTNAQIDEAVIQIQIAKLYAAAGETDRALTHYKKHNWAGINNGRIGTLLSSAGRYEEARPYLSASALEQITELIQVTIGMSACAAQTGGPSEAFEVLSWMRQVLEGLKIPGKVCYLDKADVFLLHLQAQLCADAGDLPAAKDCLQKAVRTARRFDAEPVYTMKNIRFYHEKEPLLLSDSFGETAMQGLENSILHGTAESSQILREIWREIINESE</sequence>
<evidence type="ECO:0000259" key="2">
    <source>
        <dbReference type="PROSITE" id="PS50943"/>
    </source>
</evidence>
<dbReference type="PANTHER" id="PTHR46558:SF11">
    <property type="entry name" value="HTH-TYPE TRANSCRIPTIONAL REGULATOR XRE"/>
    <property type="match status" value="1"/>
</dbReference>
<organism evidence="3 4">
    <name type="scientific">Eisenbergiella tayi</name>
    <dbReference type="NCBI Taxonomy" id="1432052"/>
    <lineage>
        <taxon>Bacteria</taxon>
        <taxon>Bacillati</taxon>
        <taxon>Bacillota</taxon>
        <taxon>Clostridia</taxon>
        <taxon>Lachnospirales</taxon>
        <taxon>Lachnospiraceae</taxon>
        <taxon>Eisenbergiella</taxon>
    </lineage>
</organism>
<dbReference type="GO" id="GO:0003677">
    <property type="term" value="F:DNA binding"/>
    <property type="evidence" value="ECO:0007669"/>
    <property type="project" value="UniProtKB-KW"/>
</dbReference>
<dbReference type="InterPro" id="IPR001387">
    <property type="entry name" value="Cro/C1-type_HTH"/>
</dbReference>
<keyword evidence="1" id="KW-0238">DNA-binding</keyword>
<dbReference type="InterPro" id="IPR010982">
    <property type="entry name" value="Lambda_DNA-bd_dom_sf"/>
</dbReference>
<dbReference type="Proteomes" id="UP000095003">
    <property type="component" value="Unassembled WGS sequence"/>
</dbReference>
<dbReference type="SUPFAM" id="SSF47413">
    <property type="entry name" value="lambda repressor-like DNA-binding domains"/>
    <property type="match status" value="1"/>
</dbReference>
<dbReference type="Gene3D" id="1.10.260.40">
    <property type="entry name" value="lambda repressor-like DNA-binding domains"/>
    <property type="match status" value="1"/>
</dbReference>
<comment type="caution">
    <text evidence="3">The sequence shown here is derived from an EMBL/GenBank/DDBJ whole genome shotgun (WGS) entry which is preliminary data.</text>
</comment>
<dbReference type="EMBL" id="MCGI01000001">
    <property type="protein sequence ID" value="ODM12464.1"/>
    <property type="molecule type" value="Genomic_DNA"/>
</dbReference>
<name>A0A1E3AV01_9FIRM</name>
<dbReference type="Gene3D" id="1.25.40.10">
    <property type="entry name" value="Tetratricopeptide repeat domain"/>
    <property type="match status" value="1"/>
</dbReference>
<evidence type="ECO:0000256" key="1">
    <source>
        <dbReference type="ARBA" id="ARBA00023125"/>
    </source>
</evidence>
<dbReference type="Pfam" id="PF01381">
    <property type="entry name" value="HTH_3"/>
    <property type="match status" value="1"/>
</dbReference>
<dbReference type="GeneID" id="93304911"/>
<evidence type="ECO:0000313" key="3">
    <source>
        <dbReference type="EMBL" id="ODM12464.1"/>
    </source>
</evidence>
<dbReference type="PROSITE" id="PS50943">
    <property type="entry name" value="HTH_CROC1"/>
    <property type="match status" value="1"/>
</dbReference>
<dbReference type="InterPro" id="IPR011990">
    <property type="entry name" value="TPR-like_helical_dom_sf"/>
</dbReference>
<accession>A0A1E3AV01</accession>
<feature type="domain" description="HTH cro/C1-type" evidence="2">
    <location>
        <begin position="9"/>
        <end position="63"/>
    </location>
</feature>
<proteinExistence type="predicted"/>
<dbReference type="PATRIC" id="fig|1432052.3.peg.178"/>
<evidence type="ECO:0000313" key="4">
    <source>
        <dbReference type="Proteomes" id="UP000095003"/>
    </source>
</evidence>
<dbReference type="PANTHER" id="PTHR46558">
    <property type="entry name" value="TRACRIPTIONAL REGULATORY PROTEIN-RELATED-RELATED"/>
    <property type="match status" value="1"/>
</dbReference>
<dbReference type="AlphaFoldDB" id="A0A1E3AV01"/>
<dbReference type="RefSeq" id="WP_069155432.1">
    <property type="nucleotide sequence ID" value="NZ_DBFYTC010000043.1"/>
</dbReference>